<keyword evidence="5" id="KW-1185">Reference proteome</keyword>
<evidence type="ECO:0000313" key="5">
    <source>
        <dbReference type="Proteomes" id="UP000287866"/>
    </source>
</evidence>
<accession>A0A8T6R169</accession>
<comment type="caution">
    <text evidence="4">The sequence shown here is derived from an EMBL/GenBank/DDBJ whole genome shotgun (WGS) entry which is preliminary data.</text>
</comment>
<dbReference type="InterPro" id="IPR009081">
    <property type="entry name" value="PP-bd_ACP"/>
</dbReference>
<evidence type="ECO:0000256" key="2">
    <source>
        <dbReference type="ARBA" id="ARBA00022553"/>
    </source>
</evidence>
<dbReference type="InterPro" id="IPR036736">
    <property type="entry name" value="ACP-like_sf"/>
</dbReference>
<dbReference type="Gene3D" id="1.10.1200.10">
    <property type="entry name" value="ACP-like"/>
    <property type="match status" value="1"/>
</dbReference>
<keyword evidence="1" id="KW-0596">Phosphopantetheine</keyword>
<dbReference type="EMBL" id="SAYU02000015">
    <property type="protein sequence ID" value="NHA67697.1"/>
    <property type="molecule type" value="Genomic_DNA"/>
</dbReference>
<protein>
    <submittedName>
        <fullName evidence="4">Acyl carrier protein</fullName>
    </submittedName>
</protein>
<name>A0A8T6R169_9MICO</name>
<dbReference type="AlphaFoldDB" id="A0A8T6R169"/>
<gene>
    <name evidence="4" type="ORF">EPD83_006475</name>
</gene>
<dbReference type="SUPFAM" id="SSF47336">
    <property type="entry name" value="ACP-like"/>
    <property type="match status" value="1"/>
</dbReference>
<evidence type="ECO:0000256" key="1">
    <source>
        <dbReference type="ARBA" id="ARBA00022450"/>
    </source>
</evidence>
<evidence type="ECO:0000259" key="3">
    <source>
        <dbReference type="PROSITE" id="PS50075"/>
    </source>
</evidence>
<dbReference type="InterPro" id="IPR020806">
    <property type="entry name" value="PKS_PP-bd"/>
</dbReference>
<feature type="domain" description="Carrier" evidence="3">
    <location>
        <begin position="9"/>
        <end position="85"/>
    </location>
</feature>
<dbReference type="Proteomes" id="UP000287866">
    <property type="component" value="Unassembled WGS sequence"/>
</dbReference>
<dbReference type="SMART" id="SM00823">
    <property type="entry name" value="PKS_PP"/>
    <property type="match status" value="1"/>
</dbReference>
<keyword evidence="2" id="KW-0597">Phosphoprotein</keyword>
<evidence type="ECO:0000313" key="4">
    <source>
        <dbReference type="EMBL" id="NHA67697.1"/>
    </source>
</evidence>
<reference evidence="4" key="1">
    <citation type="submission" date="2020-03" db="EMBL/GenBank/DDBJ databases">
        <title>Phycicoccus flavus sp. nov., a novel endophytic actinobacterium isolated from branch of Kandelia candel.</title>
        <authorList>
            <person name="Tuo L."/>
        </authorList>
    </citation>
    <scope>NUCLEOTIDE SEQUENCE</scope>
    <source>
        <strain evidence="4">CMS6Z-2</strain>
    </source>
</reference>
<proteinExistence type="predicted"/>
<dbReference type="PROSITE" id="PS50075">
    <property type="entry name" value="CARRIER"/>
    <property type="match status" value="1"/>
</dbReference>
<dbReference type="RefSeq" id="WP_164896680.1">
    <property type="nucleotide sequence ID" value="NZ_SAYU02000015.1"/>
</dbReference>
<sequence>MTTSPAVRTLTLDEVTDDLARIVGTHADGAWVAPDDNIFDLGVDSMSLVEIKEAVAEQLGVALTFSDFFTHFTVADLAAVVLQRAGEVSP</sequence>
<organism evidence="4 5">
    <name type="scientific">Phycicoccus flavus</name>
    <dbReference type="NCBI Taxonomy" id="2502783"/>
    <lineage>
        <taxon>Bacteria</taxon>
        <taxon>Bacillati</taxon>
        <taxon>Actinomycetota</taxon>
        <taxon>Actinomycetes</taxon>
        <taxon>Micrococcales</taxon>
        <taxon>Intrasporangiaceae</taxon>
        <taxon>Phycicoccus</taxon>
    </lineage>
</organism>
<dbReference type="Pfam" id="PF00550">
    <property type="entry name" value="PP-binding"/>
    <property type="match status" value="1"/>
</dbReference>
<dbReference type="GO" id="GO:0031177">
    <property type="term" value="F:phosphopantetheine binding"/>
    <property type="evidence" value="ECO:0007669"/>
    <property type="project" value="InterPro"/>
</dbReference>